<dbReference type="Proteomes" id="UP001303222">
    <property type="component" value="Unassembled WGS sequence"/>
</dbReference>
<evidence type="ECO:0000256" key="1">
    <source>
        <dbReference type="SAM" id="MobiDB-lite"/>
    </source>
</evidence>
<protein>
    <submittedName>
        <fullName evidence="2">Uncharacterized protein</fullName>
    </submittedName>
</protein>
<keyword evidence="3" id="KW-1185">Reference proteome</keyword>
<comment type="caution">
    <text evidence="2">The sequence shown here is derived from an EMBL/GenBank/DDBJ whole genome shotgun (WGS) entry which is preliminary data.</text>
</comment>
<accession>A0AAN6SGT3</accession>
<dbReference type="AlphaFoldDB" id="A0AAN6SGT3"/>
<sequence>MELNPWCATHRYAQTLIIHFHHRPLSTLVPGTTVRDDFFVVVLQGRLGTEQLPCHCQGTTTSFVSITTRSAICLDWKSHLFIQVLSNTYRIPFSGPGFYDPYLRHEETAFTCKETAKGQSQACQGTSPNPPAPRAPMSVETEDGADPVSDALDNPPCARQRQVAQAEGKHSVHRGSMAPDLEKRSRADSSANCPDPRASVPLGRFFFFPDS</sequence>
<evidence type="ECO:0000313" key="3">
    <source>
        <dbReference type="Proteomes" id="UP001303222"/>
    </source>
</evidence>
<name>A0AAN6SGT3_9PEZI</name>
<proteinExistence type="predicted"/>
<dbReference type="EMBL" id="MU859123">
    <property type="protein sequence ID" value="KAK3952476.1"/>
    <property type="molecule type" value="Genomic_DNA"/>
</dbReference>
<feature type="region of interest" description="Disordered" evidence="1">
    <location>
        <begin position="119"/>
        <end position="201"/>
    </location>
</feature>
<gene>
    <name evidence="2" type="ORF">QBC32DRAFT_142864</name>
</gene>
<reference evidence="2" key="2">
    <citation type="submission" date="2023-06" db="EMBL/GenBank/DDBJ databases">
        <authorList>
            <consortium name="Lawrence Berkeley National Laboratory"/>
            <person name="Mondo S.J."/>
            <person name="Hensen N."/>
            <person name="Bonometti L."/>
            <person name="Westerberg I."/>
            <person name="Brannstrom I.O."/>
            <person name="Guillou S."/>
            <person name="Cros-Aarteil S."/>
            <person name="Calhoun S."/>
            <person name="Haridas S."/>
            <person name="Kuo A."/>
            <person name="Pangilinan J."/>
            <person name="Riley R."/>
            <person name="Labutti K."/>
            <person name="Andreopoulos B."/>
            <person name="Lipzen A."/>
            <person name="Chen C."/>
            <person name="Yanf M."/>
            <person name="Daum C."/>
            <person name="Ng V."/>
            <person name="Clum A."/>
            <person name="Steindorff A."/>
            <person name="Ohm R."/>
            <person name="Martin F."/>
            <person name="Silar P."/>
            <person name="Natvig D."/>
            <person name="Lalanne C."/>
            <person name="Gautier V."/>
            <person name="Ament-Velasquez S.L."/>
            <person name="Kruys A."/>
            <person name="Hutchinson M.I."/>
            <person name="Powell A.J."/>
            <person name="Barry K."/>
            <person name="Miller A.N."/>
            <person name="Grigoriev I.V."/>
            <person name="Debuchy R."/>
            <person name="Gladieux P."/>
            <person name="Thoren M.H."/>
            <person name="Johannesson H."/>
        </authorList>
    </citation>
    <scope>NUCLEOTIDE SEQUENCE</scope>
    <source>
        <strain evidence="2">CBS 626.80</strain>
    </source>
</reference>
<reference evidence="2" key="1">
    <citation type="journal article" date="2023" name="Mol. Phylogenet. Evol.">
        <title>Genome-scale phylogeny and comparative genomics of the fungal order Sordariales.</title>
        <authorList>
            <person name="Hensen N."/>
            <person name="Bonometti L."/>
            <person name="Westerberg I."/>
            <person name="Brannstrom I.O."/>
            <person name="Guillou S."/>
            <person name="Cros-Aarteil S."/>
            <person name="Calhoun S."/>
            <person name="Haridas S."/>
            <person name="Kuo A."/>
            <person name="Mondo S."/>
            <person name="Pangilinan J."/>
            <person name="Riley R."/>
            <person name="LaButti K."/>
            <person name="Andreopoulos B."/>
            <person name="Lipzen A."/>
            <person name="Chen C."/>
            <person name="Yan M."/>
            <person name="Daum C."/>
            <person name="Ng V."/>
            <person name="Clum A."/>
            <person name="Steindorff A."/>
            <person name="Ohm R.A."/>
            <person name="Martin F."/>
            <person name="Silar P."/>
            <person name="Natvig D.O."/>
            <person name="Lalanne C."/>
            <person name="Gautier V."/>
            <person name="Ament-Velasquez S.L."/>
            <person name="Kruys A."/>
            <person name="Hutchinson M.I."/>
            <person name="Powell A.J."/>
            <person name="Barry K."/>
            <person name="Miller A.N."/>
            <person name="Grigoriev I.V."/>
            <person name="Debuchy R."/>
            <person name="Gladieux P."/>
            <person name="Hiltunen Thoren M."/>
            <person name="Johannesson H."/>
        </authorList>
    </citation>
    <scope>NUCLEOTIDE SEQUENCE</scope>
    <source>
        <strain evidence="2">CBS 626.80</strain>
    </source>
</reference>
<evidence type="ECO:0000313" key="2">
    <source>
        <dbReference type="EMBL" id="KAK3952476.1"/>
    </source>
</evidence>
<organism evidence="2 3">
    <name type="scientific">Pseudoneurospora amorphoporcata</name>
    <dbReference type="NCBI Taxonomy" id="241081"/>
    <lineage>
        <taxon>Eukaryota</taxon>
        <taxon>Fungi</taxon>
        <taxon>Dikarya</taxon>
        <taxon>Ascomycota</taxon>
        <taxon>Pezizomycotina</taxon>
        <taxon>Sordariomycetes</taxon>
        <taxon>Sordariomycetidae</taxon>
        <taxon>Sordariales</taxon>
        <taxon>Sordariaceae</taxon>
        <taxon>Pseudoneurospora</taxon>
    </lineage>
</organism>